<dbReference type="PANTHER" id="PTHR46527:SF1">
    <property type="entry name" value="NUCLEOPORIN NUP42"/>
    <property type="match status" value="1"/>
</dbReference>
<dbReference type="OrthoDB" id="20729at2759"/>
<feature type="compositionally biased region" description="Low complexity" evidence="3">
    <location>
        <begin position="302"/>
        <end position="324"/>
    </location>
</feature>
<gene>
    <name evidence="4" type="ORF">M378DRAFT_10029</name>
</gene>
<dbReference type="HOGENOM" id="CLU_509095_0_0_1"/>
<evidence type="ECO:0000256" key="1">
    <source>
        <dbReference type="ARBA" id="ARBA00004123"/>
    </source>
</evidence>
<sequence>MGGRLGPSWGNANRNNDKQMFPFTFVPSIYIPRTTQADIGIGNFSVDSLTKDLSVGVDKPAWPLSTYGPAKNEPNLLGGLDESPEELRVRAVTALRAGSANEYMTYEAGKISAAEAVYNNARANLQQAFEVASKQSSHVHLYTAAPPTSSPSSFNRPSPFASSSSTTSTFGGTKSAFGQSTFGQTGFGTTATTTSPFGQPPTTTGAFGQPIAQPTSAFGGSTFGQTPQSQSSVIKPGTGAFSSFGSSSTGGGGFSAFAGQPSAFGLGAQAPTTNPATNTATTGGATFGQPSFGTTSAFGALTQQQPQPAPPGFGTFGQQPQPGGSMTQPVPVAPASAFGQQAQPFGAANTQPQPSAFSAFSAPTSSSTTTTSLFGQPTQSGSGLFGKTSSSPFSSTTTTSKAKKTHGGPPNFDAILEVGTQFLDSGRNTLAYKPGSCPYDTNLPPTYAEIMPKGFLEAFKSTKFEWGNVPECVPPIQLR</sequence>
<evidence type="ECO:0000313" key="4">
    <source>
        <dbReference type="EMBL" id="KIL66669.1"/>
    </source>
</evidence>
<protein>
    <submittedName>
        <fullName evidence="4">Uncharacterized protein</fullName>
    </submittedName>
</protein>
<dbReference type="STRING" id="946122.A0A0C2TI72"/>
<feature type="region of interest" description="Disordered" evidence="3">
    <location>
        <begin position="142"/>
        <end position="172"/>
    </location>
</feature>
<comment type="subcellular location">
    <subcellularLocation>
        <location evidence="1">Nucleus</location>
    </subcellularLocation>
</comment>
<feature type="compositionally biased region" description="Low complexity" evidence="3">
    <location>
        <begin position="345"/>
        <end position="372"/>
    </location>
</feature>
<feature type="compositionally biased region" description="Low complexity" evidence="3">
    <location>
        <begin position="143"/>
        <end position="172"/>
    </location>
</feature>
<evidence type="ECO:0000256" key="3">
    <source>
        <dbReference type="SAM" id="MobiDB-lite"/>
    </source>
</evidence>
<dbReference type="AlphaFoldDB" id="A0A0C2TI72"/>
<name>A0A0C2TI72_AMAMK</name>
<organism evidence="4 5">
    <name type="scientific">Amanita muscaria (strain Koide BX008)</name>
    <dbReference type="NCBI Taxonomy" id="946122"/>
    <lineage>
        <taxon>Eukaryota</taxon>
        <taxon>Fungi</taxon>
        <taxon>Dikarya</taxon>
        <taxon>Basidiomycota</taxon>
        <taxon>Agaricomycotina</taxon>
        <taxon>Agaricomycetes</taxon>
        <taxon>Agaricomycetidae</taxon>
        <taxon>Agaricales</taxon>
        <taxon>Pluteineae</taxon>
        <taxon>Amanitaceae</taxon>
        <taxon>Amanita</taxon>
    </lineage>
</organism>
<evidence type="ECO:0000313" key="5">
    <source>
        <dbReference type="Proteomes" id="UP000054549"/>
    </source>
</evidence>
<feature type="region of interest" description="Disordered" evidence="3">
    <location>
        <begin position="345"/>
        <end position="413"/>
    </location>
</feature>
<dbReference type="Proteomes" id="UP000054549">
    <property type="component" value="Unassembled WGS sequence"/>
</dbReference>
<feature type="compositionally biased region" description="Low complexity" evidence="3">
    <location>
        <begin position="387"/>
        <end position="400"/>
    </location>
</feature>
<evidence type="ECO:0000256" key="2">
    <source>
        <dbReference type="ARBA" id="ARBA00023242"/>
    </source>
</evidence>
<reference evidence="4 5" key="1">
    <citation type="submission" date="2014-04" db="EMBL/GenBank/DDBJ databases">
        <title>Evolutionary Origins and Diversification of the Mycorrhizal Mutualists.</title>
        <authorList>
            <consortium name="DOE Joint Genome Institute"/>
            <consortium name="Mycorrhizal Genomics Consortium"/>
            <person name="Kohler A."/>
            <person name="Kuo A."/>
            <person name="Nagy L.G."/>
            <person name="Floudas D."/>
            <person name="Copeland A."/>
            <person name="Barry K.W."/>
            <person name="Cichocki N."/>
            <person name="Veneault-Fourrey C."/>
            <person name="LaButti K."/>
            <person name="Lindquist E.A."/>
            <person name="Lipzen A."/>
            <person name="Lundell T."/>
            <person name="Morin E."/>
            <person name="Murat C."/>
            <person name="Riley R."/>
            <person name="Ohm R."/>
            <person name="Sun H."/>
            <person name="Tunlid A."/>
            <person name="Henrissat B."/>
            <person name="Grigoriev I.V."/>
            <person name="Hibbett D.S."/>
            <person name="Martin F."/>
        </authorList>
    </citation>
    <scope>NUCLEOTIDE SEQUENCE [LARGE SCALE GENOMIC DNA]</scope>
    <source>
        <strain evidence="4 5">Koide BX008</strain>
    </source>
</reference>
<dbReference type="PANTHER" id="PTHR46527">
    <property type="entry name" value="NUCLEOPORIN-LIKE PROTEIN 2"/>
    <property type="match status" value="1"/>
</dbReference>
<keyword evidence="2" id="KW-0539">Nucleus</keyword>
<feature type="compositionally biased region" description="Polar residues" evidence="3">
    <location>
        <begin position="373"/>
        <end position="382"/>
    </location>
</feature>
<accession>A0A0C2TI72</accession>
<feature type="region of interest" description="Disordered" evidence="3">
    <location>
        <begin position="302"/>
        <end position="332"/>
    </location>
</feature>
<dbReference type="InParanoid" id="A0A0C2TI72"/>
<dbReference type="GO" id="GO:0005634">
    <property type="term" value="C:nucleus"/>
    <property type="evidence" value="ECO:0007669"/>
    <property type="project" value="UniProtKB-SubCell"/>
</dbReference>
<dbReference type="EMBL" id="KN818235">
    <property type="protein sequence ID" value="KIL66669.1"/>
    <property type="molecule type" value="Genomic_DNA"/>
</dbReference>
<dbReference type="InterPro" id="IPR051767">
    <property type="entry name" value="Nucleoporin_NUP42"/>
</dbReference>
<keyword evidence="5" id="KW-1185">Reference proteome</keyword>
<proteinExistence type="predicted"/>